<dbReference type="Gene3D" id="2.20.25.10">
    <property type="match status" value="1"/>
</dbReference>
<dbReference type="Pfam" id="PF01096">
    <property type="entry name" value="Zn_ribbon_TFIIS"/>
    <property type="match status" value="1"/>
</dbReference>
<dbReference type="PROSITE" id="PS00466">
    <property type="entry name" value="ZF_TFIIS_1"/>
    <property type="match status" value="1"/>
</dbReference>
<dbReference type="InterPro" id="IPR035100">
    <property type="entry name" value="TF_IIS-typ"/>
</dbReference>
<dbReference type="CDD" id="cd13749">
    <property type="entry name" value="Zn-ribbon_TFIIS"/>
    <property type="match status" value="1"/>
</dbReference>
<evidence type="ECO:0000256" key="2">
    <source>
        <dbReference type="ARBA" id="ARBA00022771"/>
    </source>
</evidence>
<dbReference type="GO" id="GO:0006351">
    <property type="term" value="P:DNA-templated transcription"/>
    <property type="evidence" value="ECO:0007669"/>
    <property type="project" value="InterPro"/>
</dbReference>
<dbReference type="Pfam" id="PF07500">
    <property type="entry name" value="TFIIS_M"/>
    <property type="match status" value="1"/>
</dbReference>
<protein>
    <recommendedName>
        <fullName evidence="7">TFIIS-type domain-containing protein</fullName>
    </recommendedName>
</protein>
<sequence>MIHIKDPAEFRSKIQTVISSLMTTPLYSVNIEKGILNYAIRVCSEKNIVKKWENSYFVQIYIDRFRTIYRNLQNTSFRERIETGECTPMQISHMTHQEFLPEKWIQLIEVKKKKEETLYAPQKGNTDMFVCRKCKSNNCSYYQLQTRSADEPMTTFVTCVSCGNRWKC</sequence>
<proteinExistence type="predicted"/>
<feature type="domain" description="TFIIS central" evidence="5">
    <location>
        <begin position="10"/>
        <end position="127"/>
    </location>
</feature>
<keyword evidence="2" id="KW-0863">Zinc-finger</keyword>
<evidence type="ECO:0008006" key="7">
    <source>
        <dbReference type="Google" id="ProtNLM"/>
    </source>
</evidence>
<dbReference type="GO" id="GO:0008270">
    <property type="term" value="F:zinc ion binding"/>
    <property type="evidence" value="ECO:0007669"/>
    <property type="project" value="UniProtKB-KW"/>
</dbReference>
<dbReference type="SMART" id="SM00440">
    <property type="entry name" value="ZnF_C2C2"/>
    <property type="match status" value="1"/>
</dbReference>
<reference evidence="6" key="1">
    <citation type="journal article" date="2020" name="Nature">
        <title>Giant virus diversity and host interactions through global metagenomics.</title>
        <authorList>
            <person name="Schulz F."/>
            <person name="Roux S."/>
            <person name="Paez-Espino D."/>
            <person name="Jungbluth S."/>
            <person name="Walsh D.A."/>
            <person name="Denef V.J."/>
            <person name="McMahon K.D."/>
            <person name="Konstantinidis K.T."/>
            <person name="Eloe-Fadrosh E.A."/>
            <person name="Kyrpides N.C."/>
            <person name="Woyke T."/>
        </authorList>
    </citation>
    <scope>NUCLEOTIDE SEQUENCE</scope>
    <source>
        <strain evidence="6">GVMAG-S-1074260-58</strain>
    </source>
</reference>
<keyword evidence="3" id="KW-0862">Zinc</keyword>
<dbReference type="Gene3D" id="1.10.472.30">
    <property type="entry name" value="Transcription elongation factor S-II, central domain"/>
    <property type="match status" value="1"/>
</dbReference>
<evidence type="ECO:0000259" key="5">
    <source>
        <dbReference type="PROSITE" id="PS51321"/>
    </source>
</evidence>
<dbReference type="PIRSF" id="PIRSF006704">
    <property type="entry name" value="TF_IIS"/>
    <property type="match status" value="1"/>
</dbReference>
<dbReference type="GO" id="GO:0003676">
    <property type="term" value="F:nucleic acid binding"/>
    <property type="evidence" value="ECO:0007669"/>
    <property type="project" value="InterPro"/>
</dbReference>
<dbReference type="InterPro" id="IPR001222">
    <property type="entry name" value="Znf_TFIIS"/>
</dbReference>
<feature type="domain" description="TFIIS-type" evidence="4">
    <location>
        <begin position="127"/>
        <end position="167"/>
    </location>
</feature>
<evidence type="ECO:0000256" key="3">
    <source>
        <dbReference type="ARBA" id="ARBA00022833"/>
    </source>
</evidence>
<evidence type="ECO:0000256" key="1">
    <source>
        <dbReference type="ARBA" id="ARBA00022723"/>
    </source>
</evidence>
<dbReference type="GO" id="GO:0005634">
    <property type="term" value="C:nucleus"/>
    <property type="evidence" value="ECO:0007669"/>
    <property type="project" value="TreeGrafter"/>
</dbReference>
<dbReference type="SUPFAM" id="SSF57783">
    <property type="entry name" value="Zinc beta-ribbon"/>
    <property type="match status" value="1"/>
</dbReference>
<dbReference type="EMBL" id="MN740706">
    <property type="protein sequence ID" value="QHU09201.1"/>
    <property type="molecule type" value="Genomic_DNA"/>
</dbReference>
<dbReference type="PROSITE" id="PS51133">
    <property type="entry name" value="ZF_TFIIS_2"/>
    <property type="match status" value="1"/>
</dbReference>
<dbReference type="InterPro" id="IPR036575">
    <property type="entry name" value="TFIIS_cen_dom_sf"/>
</dbReference>
<evidence type="ECO:0000313" key="6">
    <source>
        <dbReference type="EMBL" id="QHU09201.1"/>
    </source>
</evidence>
<dbReference type="PROSITE" id="PS51321">
    <property type="entry name" value="TFIIS_CENTRAL"/>
    <property type="match status" value="1"/>
</dbReference>
<dbReference type="InterPro" id="IPR003618">
    <property type="entry name" value="TFIIS_cen_dom"/>
</dbReference>
<name>A0A6C0JWA3_9ZZZZ</name>
<organism evidence="6">
    <name type="scientific">viral metagenome</name>
    <dbReference type="NCBI Taxonomy" id="1070528"/>
    <lineage>
        <taxon>unclassified sequences</taxon>
        <taxon>metagenomes</taxon>
        <taxon>organismal metagenomes</taxon>
    </lineage>
</organism>
<dbReference type="PANTHER" id="PTHR11477">
    <property type="entry name" value="TRANSCRIPTION FACTOR S-II ZINC FINGER DOMAIN-CONTAINING PROTEIN"/>
    <property type="match status" value="1"/>
</dbReference>
<dbReference type="SUPFAM" id="SSF46942">
    <property type="entry name" value="Elongation factor TFIIS domain 2"/>
    <property type="match status" value="1"/>
</dbReference>
<keyword evidence="1" id="KW-0479">Metal-binding</keyword>
<accession>A0A6C0JWA3</accession>
<evidence type="ECO:0000259" key="4">
    <source>
        <dbReference type="PROSITE" id="PS51133"/>
    </source>
</evidence>
<dbReference type="PANTHER" id="PTHR11477:SF0">
    <property type="entry name" value="IP08861P-RELATED"/>
    <property type="match status" value="1"/>
</dbReference>
<dbReference type="AlphaFoldDB" id="A0A6C0JWA3"/>